<dbReference type="InterPro" id="IPR006311">
    <property type="entry name" value="TAT_signal"/>
</dbReference>
<dbReference type="PRINTS" id="PR00162">
    <property type="entry name" value="RIESKE"/>
</dbReference>
<keyword evidence="6" id="KW-0411">Iron-sulfur</keyword>
<feature type="region of interest" description="Disordered" evidence="10">
    <location>
        <begin position="149"/>
        <end position="176"/>
    </location>
</feature>
<gene>
    <name evidence="12" type="ORF">GCM10023321_09330</name>
</gene>
<evidence type="ECO:0000256" key="10">
    <source>
        <dbReference type="SAM" id="MobiDB-lite"/>
    </source>
</evidence>
<evidence type="ECO:0000256" key="1">
    <source>
        <dbReference type="ARBA" id="ARBA00002494"/>
    </source>
</evidence>
<feature type="region of interest" description="Disordered" evidence="10">
    <location>
        <begin position="42"/>
        <end position="89"/>
    </location>
</feature>
<dbReference type="EMBL" id="BAABJP010000003">
    <property type="protein sequence ID" value="GAA5147853.1"/>
    <property type="molecule type" value="Genomic_DNA"/>
</dbReference>
<feature type="compositionally biased region" description="Low complexity" evidence="10">
    <location>
        <begin position="55"/>
        <end position="72"/>
    </location>
</feature>
<protein>
    <recommendedName>
        <fullName evidence="2">Cytochrome bc1 complex Rieske iron-sulfur subunit</fullName>
    </recommendedName>
    <alternativeName>
        <fullName evidence="8">Cytochrome bc1 reductase complex subunit QcrA</fullName>
    </alternativeName>
</protein>
<comment type="cofactor">
    <cofactor evidence="9">
        <name>[2Fe-2S] cluster</name>
        <dbReference type="ChEBI" id="CHEBI:190135"/>
    </cofactor>
</comment>
<dbReference type="Pfam" id="PF00355">
    <property type="entry name" value="Rieske"/>
    <property type="match status" value="1"/>
</dbReference>
<keyword evidence="4" id="KW-0479">Metal-binding</keyword>
<feature type="compositionally biased region" description="Pro residues" evidence="10">
    <location>
        <begin position="44"/>
        <end position="54"/>
    </location>
</feature>
<keyword evidence="5" id="KW-0408">Iron</keyword>
<dbReference type="InterPro" id="IPR017941">
    <property type="entry name" value="Rieske_2Fe-2S"/>
</dbReference>
<evidence type="ECO:0000256" key="2">
    <source>
        <dbReference type="ARBA" id="ARBA00015816"/>
    </source>
</evidence>
<evidence type="ECO:0000256" key="6">
    <source>
        <dbReference type="ARBA" id="ARBA00023014"/>
    </source>
</evidence>
<evidence type="ECO:0000256" key="7">
    <source>
        <dbReference type="ARBA" id="ARBA00023157"/>
    </source>
</evidence>
<keyword evidence="3" id="KW-0001">2Fe-2S</keyword>
<organism evidence="12 13">
    <name type="scientific">Pseudonocardia eucalypti</name>
    <dbReference type="NCBI Taxonomy" id="648755"/>
    <lineage>
        <taxon>Bacteria</taxon>
        <taxon>Bacillati</taxon>
        <taxon>Actinomycetota</taxon>
        <taxon>Actinomycetes</taxon>
        <taxon>Pseudonocardiales</taxon>
        <taxon>Pseudonocardiaceae</taxon>
        <taxon>Pseudonocardia</taxon>
    </lineage>
</organism>
<dbReference type="RefSeq" id="WP_345702561.1">
    <property type="nucleotide sequence ID" value="NZ_BAABJP010000003.1"/>
</dbReference>
<evidence type="ECO:0000256" key="4">
    <source>
        <dbReference type="ARBA" id="ARBA00022723"/>
    </source>
</evidence>
<dbReference type="CDD" id="cd03467">
    <property type="entry name" value="Rieske"/>
    <property type="match status" value="1"/>
</dbReference>
<dbReference type="Proteomes" id="UP001428817">
    <property type="component" value="Unassembled WGS sequence"/>
</dbReference>
<evidence type="ECO:0000256" key="5">
    <source>
        <dbReference type="ARBA" id="ARBA00023004"/>
    </source>
</evidence>
<dbReference type="PANTHER" id="PTHR10134">
    <property type="entry name" value="CYTOCHROME B-C1 COMPLEX SUBUNIT RIESKE, MITOCHONDRIAL"/>
    <property type="match status" value="1"/>
</dbReference>
<dbReference type="InterPro" id="IPR036922">
    <property type="entry name" value="Rieske_2Fe-2S_sf"/>
</dbReference>
<dbReference type="InterPro" id="IPR005805">
    <property type="entry name" value="Rieske_Fe-S_prot_C"/>
</dbReference>
<keyword evidence="7" id="KW-1015">Disulfide bond</keyword>
<comment type="function">
    <text evidence="1">Iron-sulfur subunit of the cytochrome bc1 complex, an essential component of the respiratory electron transport chain required for ATP synthesis. The bc1 complex catalyzes the oxidation of menaquinol and the reduction of cytochrome c in the respiratory chain. The bc1 complex operates through a Q-cycle mechanism that couples electron transfer to generation of the proton gradient that drives ATP synthesis.</text>
</comment>
<dbReference type="PROSITE" id="PS51318">
    <property type="entry name" value="TAT"/>
    <property type="match status" value="1"/>
</dbReference>
<comment type="caution">
    <text evidence="12">The sequence shown here is derived from an EMBL/GenBank/DDBJ whole genome shotgun (WGS) entry which is preliminary data.</text>
</comment>
<proteinExistence type="predicted"/>
<accession>A0ABP9PLU2</accession>
<evidence type="ECO:0000256" key="3">
    <source>
        <dbReference type="ARBA" id="ARBA00022714"/>
    </source>
</evidence>
<evidence type="ECO:0000313" key="13">
    <source>
        <dbReference type="Proteomes" id="UP001428817"/>
    </source>
</evidence>
<feature type="domain" description="Rieske" evidence="11">
    <location>
        <begin position="83"/>
        <end position="175"/>
    </location>
</feature>
<dbReference type="PROSITE" id="PS51296">
    <property type="entry name" value="RIESKE"/>
    <property type="match status" value="1"/>
</dbReference>
<name>A0ABP9PLU2_9PSEU</name>
<evidence type="ECO:0000256" key="9">
    <source>
        <dbReference type="ARBA" id="ARBA00034078"/>
    </source>
</evidence>
<dbReference type="SUPFAM" id="SSF50022">
    <property type="entry name" value="ISP domain"/>
    <property type="match status" value="1"/>
</dbReference>
<dbReference type="InterPro" id="IPR014349">
    <property type="entry name" value="Rieske_Fe-S_prot"/>
</dbReference>
<evidence type="ECO:0000313" key="12">
    <source>
        <dbReference type="EMBL" id="GAA5147853.1"/>
    </source>
</evidence>
<reference evidence="13" key="1">
    <citation type="journal article" date="2019" name="Int. J. Syst. Evol. Microbiol.">
        <title>The Global Catalogue of Microorganisms (GCM) 10K type strain sequencing project: providing services to taxonomists for standard genome sequencing and annotation.</title>
        <authorList>
            <consortium name="The Broad Institute Genomics Platform"/>
            <consortium name="The Broad Institute Genome Sequencing Center for Infectious Disease"/>
            <person name="Wu L."/>
            <person name="Ma J."/>
        </authorList>
    </citation>
    <scope>NUCLEOTIDE SEQUENCE [LARGE SCALE GENOMIC DNA]</scope>
    <source>
        <strain evidence="13">JCM 18303</strain>
    </source>
</reference>
<evidence type="ECO:0000259" key="11">
    <source>
        <dbReference type="PROSITE" id="PS51296"/>
    </source>
</evidence>
<evidence type="ECO:0000256" key="8">
    <source>
        <dbReference type="ARBA" id="ARBA00029586"/>
    </source>
</evidence>
<keyword evidence="13" id="KW-1185">Reference proteome</keyword>
<sequence length="176" mass="16618">MSEGNAAPPNTAPRLNRRGALAAGGAATAAAALVATGCSTYSPAPAPAPAPTPAEPATGGQAASGAPQAAAPGNPPAAQPSGIDLGPASAVPVGGGKVFSAQRVVVTQPAAGTFKAFSATCTHQGCTVGSVSGGNIICPCHGSEFSATDGSVTNGPAKRPLAARPVSAEGGQLRLS</sequence>
<dbReference type="Gene3D" id="2.102.10.10">
    <property type="entry name" value="Rieske [2Fe-2S] iron-sulphur domain"/>
    <property type="match status" value="1"/>
</dbReference>